<feature type="region of interest" description="Disordered" evidence="1">
    <location>
        <begin position="54"/>
        <end position="102"/>
    </location>
</feature>
<dbReference type="AlphaFoldDB" id="A0AAN0JUM5"/>
<accession>A0AAN0JUM5</accession>
<reference evidence="3" key="1">
    <citation type="journal article" date="2010" name="Nature">
        <title>The Amphimedon queenslandica genome and the evolution of animal complexity.</title>
        <authorList>
            <person name="Srivastava M."/>
            <person name="Simakov O."/>
            <person name="Chapman J."/>
            <person name="Fahey B."/>
            <person name="Gauthier M.E."/>
            <person name="Mitros T."/>
            <person name="Richards G.S."/>
            <person name="Conaco C."/>
            <person name="Dacre M."/>
            <person name="Hellsten U."/>
            <person name="Larroux C."/>
            <person name="Putnam N.H."/>
            <person name="Stanke M."/>
            <person name="Adamska M."/>
            <person name="Darling A."/>
            <person name="Degnan S.M."/>
            <person name="Oakley T.H."/>
            <person name="Plachetzki D.C."/>
            <person name="Zhai Y."/>
            <person name="Adamski M."/>
            <person name="Calcino A."/>
            <person name="Cummins S.F."/>
            <person name="Goodstein D.M."/>
            <person name="Harris C."/>
            <person name="Jackson D.J."/>
            <person name="Leys S.P."/>
            <person name="Shu S."/>
            <person name="Woodcroft B.J."/>
            <person name="Vervoort M."/>
            <person name="Kosik K.S."/>
            <person name="Manning G."/>
            <person name="Degnan B.M."/>
            <person name="Rokhsar D.S."/>
        </authorList>
    </citation>
    <scope>NUCLEOTIDE SEQUENCE [LARGE SCALE GENOMIC DNA]</scope>
</reference>
<evidence type="ECO:0000313" key="3">
    <source>
        <dbReference type="Proteomes" id="UP000007879"/>
    </source>
</evidence>
<organism evidence="2 3">
    <name type="scientific">Amphimedon queenslandica</name>
    <name type="common">Sponge</name>
    <dbReference type="NCBI Taxonomy" id="400682"/>
    <lineage>
        <taxon>Eukaryota</taxon>
        <taxon>Metazoa</taxon>
        <taxon>Porifera</taxon>
        <taxon>Demospongiae</taxon>
        <taxon>Heteroscleromorpha</taxon>
        <taxon>Haplosclerida</taxon>
        <taxon>Niphatidae</taxon>
        <taxon>Amphimedon</taxon>
    </lineage>
</organism>
<feature type="compositionally biased region" description="Low complexity" evidence="1">
    <location>
        <begin position="59"/>
        <end position="72"/>
    </location>
</feature>
<feature type="compositionally biased region" description="Polar residues" evidence="1">
    <location>
        <begin position="73"/>
        <end position="102"/>
    </location>
</feature>
<dbReference type="EnsemblMetazoa" id="XM_020005010.1">
    <property type="protein sequence ID" value="XP_019860569.1"/>
    <property type="gene ID" value="LOC109588910"/>
</dbReference>
<dbReference type="KEGG" id="aqu:109588910"/>
<protein>
    <submittedName>
        <fullName evidence="2">Uncharacterized protein</fullName>
    </submittedName>
</protein>
<keyword evidence="3" id="KW-1185">Reference proteome</keyword>
<reference evidence="2" key="2">
    <citation type="submission" date="2024-06" db="UniProtKB">
        <authorList>
            <consortium name="EnsemblMetazoa"/>
        </authorList>
    </citation>
    <scope>IDENTIFICATION</scope>
</reference>
<evidence type="ECO:0000256" key="1">
    <source>
        <dbReference type="SAM" id="MobiDB-lite"/>
    </source>
</evidence>
<dbReference type="Proteomes" id="UP000007879">
    <property type="component" value="Unassembled WGS sequence"/>
</dbReference>
<proteinExistence type="predicted"/>
<sequence length="163" mass="17612">MLLILSAVAEDHSKLCTLTSILMKSKEAVSLASDIIMEYGKSFPSAVTVMPSCQQASTSTSSRSGQLQDSSSETQVTTNTDTTAKGSGQLQDSSSETQVTTNTDATAQVETVIFYPDDKAEFDRMGDMLGTLIDDIAPLIEKSILSLNHLKTFLGRCRRTLMM</sequence>
<dbReference type="RefSeq" id="XP_019860569.1">
    <property type="nucleotide sequence ID" value="XM_020005010.1"/>
</dbReference>
<name>A0AAN0JUM5_AMPQE</name>
<dbReference type="GeneID" id="109588910"/>
<evidence type="ECO:0000313" key="2">
    <source>
        <dbReference type="EnsemblMetazoa" id="XP_019860569.1"/>
    </source>
</evidence>